<reference evidence="1" key="1">
    <citation type="submission" date="2021-12" db="EMBL/GenBank/DDBJ databases">
        <title>Curvularia clavata genome.</title>
        <authorList>
            <person name="Cao Y."/>
        </authorList>
    </citation>
    <scope>NUCLEOTIDE SEQUENCE</scope>
    <source>
        <strain evidence="1">Yc1106</strain>
    </source>
</reference>
<proteinExistence type="predicted"/>
<dbReference type="Proteomes" id="UP001056012">
    <property type="component" value="Chromosome 4"/>
</dbReference>
<dbReference type="AlphaFoldDB" id="A0A9Q8ZAU4"/>
<keyword evidence="2" id="KW-1185">Reference proteome</keyword>
<dbReference type="InterPro" id="IPR027417">
    <property type="entry name" value="P-loop_NTPase"/>
</dbReference>
<sequence>MASDEPSSGDELLVFPPDIMAYNLQQKTWRTLYVDRIKDITWNKQASKALVAEPETKELIQAFVMKQSTSKASTAFVTGKGNGLIMLRAPGTGKAFTAEGVAEFAEKPLLRVTCRDVGT</sequence>
<name>A0A9Q8ZAU4_CURCL</name>
<gene>
    <name evidence="1" type="ORF">yc1106_06473</name>
</gene>
<dbReference type="OrthoDB" id="10042665at2759"/>
<dbReference type="PANTHER" id="PTHR46411:SF2">
    <property type="entry name" value="AAA+ ATPASE DOMAIN-CONTAINING PROTEIN"/>
    <property type="match status" value="1"/>
</dbReference>
<accession>A0A9Q8ZAU4</accession>
<evidence type="ECO:0000313" key="1">
    <source>
        <dbReference type="EMBL" id="USP79199.1"/>
    </source>
</evidence>
<dbReference type="EMBL" id="CP089277">
    <property type="protein sequence ID" value="USP79199.1"/>
    <property type="molecule type" value="Genomic_DNA"/>
</dbReference>
<dbReference type="Gene3D" id="3.40.50.300">
    <property type="entry name" value="P-loop containing nucleotide triphosphate hydrolases"/>
    <property type="match status" value="1"/>
</dbReference>
<organism evidence="1 2">
    <name type="scientific">Curvularia clavata</name>
    <dbReference type="NCBI Taxonomy" id="95742"/>
    <lineage>
        <taxon>Eukaryota</taxon>
        <taxon>Fungi</taxon>
        <taxon>Dikarya</taxon>
        <taxon>Ascomycota</taxon>
        <taxon>Pezizomycotina</taxon>
        <taxon>Dothideomycetes</taxon>
        <taxon>Pleosporomycetidae</taxon>
        <taxon>Pleosporales</taxon>
        <taxon>Pleosporineae</taxon>
        <taxon>Pleosporaceae</taxon>
        <taxon>Curvularia</taxon>
    </lineage>
</organism>
<dbReference type="PANTHER" id="PTHR46411">
    <property type="entry name" value="FAMILY ATPASE, PUTATIVE-RELATED"/>
    <property type="match status" value="1"/>
</dbReference>
<evidence type="ECO:0000313" key="2">
    <source>
        <dbReference type="Proteomes" id="UP001056012"/>
    </source>
</evidence>
<protein>
    <submittedName>
        <fullName evidence="1">Uncharacterized protein</fullName>
    </submittedName>
</protein>
<dbReference type="VEuPathDB" id="FungiDB:yc1106_06473"/>